<accession>A0A1G5JT34</accession>
<dbReference type="STRING" id="1120976.SAMN03080606_03041"/>
<evidence type="ECO:0000256" key="4">
    <source>
        <dbReference type="ARBA" id="ARBA00023014"/>
    </source>
</evidence>
<keyword evidence="2" id="KW-0479">Metal-binding</keyword>
<dbReference type="PANTHER" id="PTHR46491">
    <property type="entry name" value="CDGSH IRON SULFUR DOMAIN PROTEIN HOMOLOG"/>
    <property type="match status" value="1"/>
</dbReference>
<name>A0A1G5JT34_9FIRM</name>
<dbReference type="InterPro" id="IPR052950">
    <property type="entry name" value="CISD"/>
</dbReference>
<dbReference type="GO" id="GO:0051537">
    <property type="term" value="F:2 iron, 2 sulfur cluster binding"/>
    <property type="evidence" value="ECO:0007669"/>
    <property type="project" value="UniProtKB-KW"/>
</dbReference>
<dbReference type="EMBL" id="FMUS01000021">
    <property type="protein sequence ID" value="SCY91506.1"/>
    <property type="molecule type" value="Genomic_DNA"/>
</dbReference>
<dbReference type="InterPro" id="IPR042216">
    <property type="entry name" value="MitoNEET_CISD"/>
</dbReference>
<dbReference type="GO" id="GO:0005737">
    <property type="term" value="C:cytoplasm"/>
    <property type="evidence" value="ECO:0007669"/>
    <property type="project" value="UniProtKB-ARBA"/>
</dbReference>
<dbReference type="PANTHER" id="PTHR46491:SF3">
    <property type="entry name" value="CDGSH IRON-SULFUR DOMAIN-CONTAINING PROTEIN 3, MITOCHONDRIAL"/>
    <property type="match status" value="1"/>
</dbReference>
<organism evidence="6 7">
    <name type="scientific">Alkaliphilus peptidifermentans DSM 18978</name>
    <dbReference type="NCBI Taxonomy" id="1120976"/>
    <lineage>
        <taxon>Bacteria</taxon>
        <taxon>Bacillati</taxon>
        <taxon>Bacillota</taxon>
        <taxon>Clostridia</taxon>
        <taxon>Peptostreptococcales</taxon>
        <taxon>Natronincolaceae</taxon>
        <taxon>Alkaliphilus</taxon>
    </lineage>
</organism>
<keyword evidence="1" id="KW-0001">2Fe-2S</keyword>
<protein>
    <submittedName>
        <fullName evidence="6">Uncharacterized Fe-S cluster protein YjdI</fullName>
    </submittedName>
</protein>
<reference evidence="6 7" key="1">
    <citation type="submission" date="2016-10" db="EMBL/GenBank/DDBJ databases">
        <authorList>
            <person name="de Groot N.N."/>
        </authorList>
    </citation>
    <scope>NUCLEOTIDE SEQUENCE [LARGE SCALE GENOMIC DNA]</scope>
    <source>
        <strain evidence="6 7">DSM 18978</strain>
    </source>
</reference>
<dbReference type="RefSeq" id="WP_176759050.1">
    <property type="nucleotide sequence ID" value="NZ_FMUS01000021.1"/>
</dbReference>
<dbReference type="AlphaFoldDB" id="A0A1G5JT34"/>
<dbReference type="Gene3D" id="3.40.5.90">
    <property type="entry name" value="CDGSH iron-sulfur domain, mitoNEET-type"/>
    <property type="match status" value="2"/>
</dbReference>
<evidence type="ECO:0000259" key="5">
    <source>
        <dbReference type="SMART" id="SM00704"/>
    </source>
</evidence>
<proteinExistence type="predicted"/>
<evidence type="ECO:0000256" key="2">
    <source>
        <dbReference type="ARBA" id="ARBA00022723"/>
    </source>
</evidence>
<dbReference type="InterPro" id="IPR018967">
    <property type="entry name" value="FeS-contain_CDGSH-typ"/>
</dbReference>
<dbReference type="GO" id="GO:0046872">
    <property type="term" value="F:metal ion binding"/>
    <property type="evidence" value="ECO:0007669"/>
    <property type="project" value="UniProtKB-KW"/>
</dbReference>
<feature type="domain" description="Iron-binding zinc finger CDGSH type" evidence="5">
    <location>
        <begin position="174"/>
        <end position="206"/>
    </location>
</feature>
<evidence type="ECO:0000313" key="7">
    <source>
        <dbReference type="Proteomes" id="UP000198636"/>
    </source>
</evidence>
<keyword evidence="4" id="KW-0411">Iron-sulfur</keyword>
<gene>
    <name evidence="6" type="ORF">SAMN03080606_03041</name>
</gene>
<evidence type="ECO:0000313" key="6">
    <source>
        <dbReference type="EMBL" id="SCY91506.1"/>
    </source>
</evidence>
<dbReference type="Proteomes" id="UP000198636">
    <property type="component" value="Unassembled WGS sequence"/>
</dbReference>
<evidence type="ECO:0000256" key="1">
    <source>
        <dbReference type="ARBA" id="ARBA00022714"/>
    </source>
</evidence>
<evidence type="ECO:0000256" key="3">
    <source>
        <dbReference type="ARBA" id="ARBA00023004"/>
    </source>
</evidence>
<keyword evidence="3" id="KW-0408">Iron</keyword>
<dbReference type="Pfam" id="PF09360">
    <property type="entry name" value="zf-CDGSH"/>
    <property type="match status" value="2"/>
</dbReference>
<dbReference type="SMART" id="SM00704">
    <property type="entry name" value="ZnF_CDGSH"/>
    <property type="match status" value="2"/>
</dbReference>
<dbReference type="Pfam" id="PF06902">
    <property type="entry name" value="Fer4_19"/>
    <property type="match status" value="1"/>
</dbReference>
<keyword evidence="7" id="KW-1185">Reference proteome</keyword>
<dbReference type="InterPro" id="IPR010693">
    <property type="entry name" value="Divergent_4Fe-4S_mono-cluster"/>
</dbReference>
<feature type="domain" description="Iron-binding zinc finger CDGSH type" evidence="5">
    <location>
        <begin position="17"/>
        <end position="62"/>
    </location>
</feature>
<sequence>MNCKKTQIIFTKSSPFFIVNGQNVTDENNNSINVKAVTAICRCGKSQSMPYCDNNHEKDRVVIKKSHERDKNKWKSYKGEKITVHFNLGLCSHVGLCLKLLPSVFNLDSRPWINADGASVEEIIQLISKCPSGALAYTKDGQYIADFDSDAVIIISAKGPITVRGDVELIDEDESIKQLKAQKRYTLCRCGKSKNQPFCDGTHQQN</sequence>